<organism evidence="5 6">
    <name type="scientific">Sphingomonas spermidinifaciens</name>
    <dbReference type="NCBI Taxonomy" id="1141889"/>
    <lineage>
        <taxon>Bacteria</taxon>
        <taxon>Pseudomonadati</taxon>
        <taxon>Pseudomonadota</taxon>
        <taxon>Alphaproteobacteria</taxon>
        <taxon>Sphingomonadales</taxon>
        <taxon>Sphingomonadaceae</taxon>
        <taxon>Sphingomonas</taxon>
    </lineage>
</organism>
<comment type="similarity">
    <text evidence="1">Belongs to the SBNO family.</text>
</comment>
<dbReference type="SUPFAM" id="SSF53335">
    <property type="entry name" value="S-adenosyl-L-methionine-dependent methyltransferases"/>
    <property type="match status" value="1"/>
</dbReference>
<dbReference type="GO" id="GO:0008168">
    <property type="term" value="F:methyltransferase activity"/>
    <property type="evidence" value="ECO:0007669"/>
    <property type="project" value="UniProtKB-KW"/>
</dbReference>
<feature type="domain" description="Strawberry notch AAA" evidence="4">
    <location>
        <begin position="330"/>
        <end position="648"/>
    </location>
</feature>
<keyword evidence="5" id="KW-0808">Transferase</keyword>
<dbReference type="InterPro" id="IPR026741">
    <property type="entry name" value="SNO"/>
</dbReference>
<evidence type="ECO:0000259" key="4">
    <source>
        <dbReference type="Pfam" id="PF13872"/>
    </source>
</evidence>
<dbReference type="Gene3D" id="3.40.50.300">
    <property type="entry name" value="P-loop containing nucleotide triphosphate hydrolases"/>
    <property type="match status" value="1"/>
</dbReference>
<feature type="domain" description="Strawberry notch helicase C" evidence="3">
    <location>
        <begin position="822"/>
        <end position="1076"/>
    </location>
</feature>
<dbReference type="InterPro" id="IPR027417">
    <property type="entry name" value="P-loop_NTPase"/>
</dbReference>
<dbReference type="InterPro" id="IPR039187">
    <property type="entry name" value="SNO_AAA"/>
</dbReference>
<dbReference type="GO" id="GO:0006355">
    <property type="term" value="P:regulation of DNA-templated transcription"/>
    <property type="evidence" value="ECO:0007669"/>
    <property type="project" value="InterPro"/>
</dbReference>
<dbReference type="PANTHER" id="PTHR12706">
    <property type="entry name" value="STRAWBERRY NOTCH-RELATED"/>
    <property type="match status" value="1"/>
</dbReference>
<dbReference type="SUPFAM" id="SSF52540">
    <property type="entry name" value="P-loop containing nucleoside triphosphate hydrolases"/>
    <property type="match status" value="1"/>
</dbReference>
<dbReference type="Gene3D" id="3.40.50.150">
    <property type="entry name" value="Vaccinia Virus protein VP39"/>
    <property type="match status" value="1"/>
</dbReference>
<keyword evidence="5" id="KW-0489">Methyltransferase</keyword>
<evidence type="ECO:0000313" key="5">
    <source>
        <dbReference type="EMBL" id="PCD04732.1"/>
    </source>
</evidence>
<evidence type="ECO:0000313" key="6">
    <source>
        <dbReference type="Proteomes" id="UP000218366"/>
    </source>
</evidence>
<proteinExistence type="inferred from homology"/>
<accession>A0A2A4B9V3</accession>
<dbReference type="GO" id="GO:0032259">
    <property type="term" value="P:methylation"/>
    <property type="evidence" value="ECO:0007669"/>
    <property type="project" value="UniProtKB-KW"/>
</dbReference>
<dbReference type="Proteomes" id="UP000218366">
    <property type="component" value="Unassembled WGS sequence"/>
</dbReference>
<dbReference type="PANTHER" id="PTHR12706:SF30">
    <property type="entry name" value="PROTEIN STRAWBERRY NOTCH-RELATED"/>
    <property type="match status" value="1"/>
</dbReference>
<dbReference type="InterPro" id="IPR029063">
    <property type="entry name" value="SAM-dependent_MTases_sf"/>
</dbReference>
<dbReference type="PRINTS" id="PR00507">
    <property type="entry name" value="N12N6MTFRASE"/>
</dbReference>
<dbReference type="EMBL" id="NWMW01000001">
    <property type="protein sequence ID" value="PCD04732.1"/>
    <property type="molecule type" value="Genomic_DNA"/>
</dbReference>
<evidence type="ECO:0000256" key="1">
    <source>
        <dbReference type="ARBA" id="ARBA00006992"/>
    </source>
</evidence>
<gene>
    <name evidence="5" type="ORF">COC42_05655</name>
</gene>
<reference evidence="5 6" key="1">
    <citation type="submission" date="2017-09" db="EMBL/GenBank/DDBJ databases">
        <title>Sphingomonas spermidinifaciens 9NM-10, whole genome shotgun sequence.</title>
        <authorList>
            <person name="Feng G."/>
            <person name="Zhu H."/>
        </authorList>
    </citation>
    <scope>NUCLEOTIDE SEQUENCE [LARGE SCALE GENOMIC DNA]</scope>
    <source>
        <strain evidence="5 6">9NM-10</strain>
    </source>
</reference>
<dbReference type="OrthoDB" id="270332at2"/>
<feature type="region of interest" description="Disordered" evidence="2">
    <location>
        <begin position="254"/>
        <end position="294"/>
    </location>
</feature>
<protein>
    <submittedName>
        <fullName evidence="5">Methylase</fullName>
    </submittedName>
</protein>
<dbReference type="Pfam" id="PF13871">
    <property type="entry name" value="Helicase_C_4"/>
    <property type="match status" value="1"/>
</dbReference>
<name>A0A2A4B9V3_9SPHN</name>
<keyword evidence="6" id="KW-1185">Reference proteome</keyword>
<sequence>MRHAYDALELAQVLWLGSAGAGVDLSSPSVALDALIDLGRRLPTQTVRTEDQLVFQQFSTPAPIAWAMSVAAQLRSSDTVLEPSAGTGLLVWPAAKLGAALVLNEIDPGRRHCLQLAFPQARISDHDGELVDDLLPVDVQADILLINPPFARSFGRPVDRHAAARHLQASLRRLKSCGRAVAIMPTWFDRQMLGSEATIRLDAVLPRGLYVKHGTGIAVRLLVLDKLPAADEGPAELEMPDLPALLDAIQHLPARARPSDPMPPTPRTRLSLFRRQSQTPTPRPQPGAVEPDGEQPIEVVTLDDPAPEGEPAGIYMAWRPSRLALPGAAEHPTPLVESLAMGSIAAPKPAYQPLLPSGVVRQALLSGAQLETLVYAGGAFERDLPGHFVADEAGTDLTMAKDGIAYRQGFFLGDGTGAGKGRQIAGIIRDQRARGRKRHIWLSKNEALLEDARRDWSALGGMSLDVQPLSQWKLGTPITLDEGILFVTYPTLRSGREEVTRLQQILDWAGESFEGVIAFDEAHALANAAGGEGSRGRIKGSEQGLAGLRLQNRLPRARVLYVSATGASDVANLSYASRLGLWGPGTAFATREAFITGVRAGGIAAMELVARDLKALGLYTARALSFAGVEYDLLEHALTSEQVRVYDAYAEAWAIIHRNLGAALEATRVVDSASGSTLNANAKSSALSRFESVKQRFFAQLLLSAKLPSLLPAIATDLENGNAVVVQLVSTSEAMLDRRLADLDPAERETLEIDLSPREYVVDYLVRAFPTRQMRVFTDPDGNVRSEPMVDDQGHPVHCRAAIEARDSMVEQLCALPPVATALDAILERFGTDSVAEVTGRTRRLVLDRAGQQRLERRSPRSNLAEAQAFMDGSKKLLVFSDAGGTGRSYHACLKARNQARRIHYLLEPGWRADAAIQGLGRTHRSAQASAPLFRPVTTDVRGERRFISTIARRLDALGALTRGQRQTGGQNLFDPADDLERDYAKDALTNWYRLLFVGKLQSITCADFQERSGLALEAEGGGLRDDLPPIQRWLNRLLAFPIALQNAIFEEYLGLVEARVAAAREAGTLDVGVETLLVETLTVSDDRILRTDPSSGATSHLLTLDLERRPRPLRFEAALRLAERDGACLLVNDRSGRPAVRLHARSLLTEEGLPLRRYELVRPLRREHIGHGQFEETHWRPADSTAFAAAWNAEVEEATASTQSETMHLATGLLLPIWDALPGDHVQVLRVVDEKGRSLLGRPVPAAAVSELGRRFGLDLDHAVPVPALVSGVLETGRSCAIPGTLTAQLKRSLVGGERRLELAGFDPARLGELKALGCFTEIIRYQTRLFIPVTRAAEIVERLSGGR</sequence>
<dbReference type="InterPro" id="IPR026937">
    <property type="entry name" value="SBNO_Helicase_C_dom"/>
</dbReference>
<dbReference type="Pfam" id="PF13872">
    <property type="entry name" value="AAA_34"/>
    <property type="match status" value="1"/>
</dbReference>
<evidence type="ECO:0000259" key="3">
    <source>
        <dbReference type="Pfam" id="PF13871"/>
    </source>
</evidence>
<comment type="caution">
    <text evidence="5">The sequence shown here is derived from an EMBL/GenBank/DDBJ whole genome shotgun (WGS) entry which is preliminary data.</text>
</comment>
<evidence type="ECO:0000256" key="2">
    <source>
        <dbReference type="SAM" id="MobiDB-lite"/>
    </source>
</evidence>